<protein>
    <submittedName>
        <fullName evidence="1">Uncharacterized protein</fullName>
    </submittedName>
</protein>
<reference evidence="1" key="1">
    <citation type="submission" date="2019-11" db="EMBL/GenBank/DDBJ databases">
        <title>Nori genome reveals adaptations in red seaweeds to the harsh intertidal environment.</title>
        <authorList>
            <person name="Wang D."/>
            <person name="Mao Y."/>
        </authorList>
    </citation>
    <scope>NUCLEOTIDE SEQUENCE</scope>
    <source>
        <tissue evidence="1">Gametophyte</tissue>
    </source>
</reference>
<proteinExistence type="predicted"/>
<comment type="caution">
    <text evidence="1">The sequence shown here is derived from an EMBL/GenBank/DDBJ whole genome shotgun (WGS) entry which is preliminary data.</text>
</comment>
<dbReference type="EMBL" id="CM020619">
    <property type="protein sequence ID" value="KAK1866483.1"/>
    <property type="molecule type" value="Genomic_DNA"/>
</dbReference>
<evidence type="ECO:0000313" key="2">
    <source>
        <dbReference type="Proteomes" id="UP000798662"/>
    </source>
</evidence>
<evidence type="ECO:0000313" key="1">
    <source>
        <dbReference type="EMBL" id="KAK1866483.1"/>
    </source>
</evidence>
<sequence length="107" mass="10578">MTGRTSCILTGRVLEGVEDAGVDPEGGREGATGAPAAIKAGGWARAPAVAAAATGADAGTPAGAADAPRPGTRRNLARRPPSPPSCVYAPPQSMSIGGTQNPYYYGL</sequence>
<accession>A0ACC3C8S8</accession>
<dbReference type="Proteomes" id="UP000798662">
    <property type="component" value="Chromosome 2"/>
</dbReference>
<name>A0ACC3C8S8_PYRYE</name>
<organism evidence="1 2">
    <name type="scientific">Pyropia yezoensis</name>
    <name type="common">Susabi-nori</name>
    <name type="synonym">Porphyra yezoensis</name>
    <dbReference type="NCBI Taxonomy" id="2788"/>
    <lineage>
        <taxon>Eukaryota</taxon>
        <taxon>Rhodophyta</taxon>
        <taxon>Bangiophyceae</taxon>
        <taxon>Bangiales</taxon>
        <taxon>Bangiaceae</taxon>
        <taxon>Pyropia</taxon>
    </lineage>
</organism>
<gene>
    <name evidence="1" type="ORF">I4F81_009001</name>
</gene>
<keyword evidence="2" id="KW-1185">Reference proteome</keyword>